<dbReference type="RefSeq" id="XP_033676101.1">
    <property type="nucleotide sequence ID" value="XM_033827336.1"/>
</dbReference>
<feature type="compositionally biased region" description="Basic and acidic residues" evidence="1">
    <location>
        <begin position="395"/>
        <end position="412"/>
    </location>
</feature>
<feature type="compositionally biased region" description="Low complexity" evidence="1">
    <location>
        <begin position="314"/>
        <end position="333"/>
    </location>
</feature>
<reference evidence="2" key="1">
    <citation type="journal article" date="2020" name="Stud. Mycol.">
        <title>101 Dothideomycetes genomes: a test case for predicting lifestyles and emergence of pathogens.</title>
        <authorList>
            <person name="Haridas S."/>
            <person name="Albert R."/>
            <person name="Binder M."/>
            <person name="Bloem J."/>
            <person name="Labutti K."/>
            <person name="Salamov A."/>
            <person name="Andreopoulos B."/>
            <person name="Baker S."/>
            <person name="Barry K."/>
            <person name="Bills G."/>
            <person name="Bluhm B."/>
            <person name="Cannon C."/>
            <person name="Castanera R."/>
            <person name="Culley D."/>
            <person name="Daum C."/>
            <person name="Ezra D."/>
            <person name="Gonzalez J."/>
            <person name="Henrissat B."/>
            <person name="Kuo A."/>
            <person name="Liang C."/>
            <person name="Lipzen A."/>
            <person name="Lutzoni F."/>
            <person name="Magnuson J."/>
            <person name="Mondo S."/>
            <person name="Nolan M."/>
            <person name="Ohm R."/>
            <person name="Pangilinan J."/>
            <person name="Park H.-J."/>
            <person name="Ramirez L."/>
            <person name="Alfaro M."/>
            <person name="Sun H."/>
            <person name="Tritt A."/>
            <person name="Yoshinaga Y."/>
            <person name="Zwiers L.-H."/>
            <person name="Turgeon B."/>
            <person name="Goodwin S."/>
            <person name="Spatafora J."/>
            <person name="Crous P."/>
            <person name="Grigoriev I."/>
        </authorList>
    </citation>
    <scope>NUCLEOTIDE SEQUENCE</scope>
    <source>
        <strain evidence="2">CBS 122368</strain>
    </source>
</reference>
<evidence type="ECO:0000313" key="2">
    <source>
        <dbReference type="EMBL" id="KAF2241097.1"/>
    </source>
</evidence>
<dbReference type="Proteomes" id="UP000800094">
    <property type="component" value="Unassembled WGS sequence"/>
</dbReference>
<feature type="compositionally biased region" description="Low complexity" evidence="1">
    <location>
        <begin position="296"/>
        <end position="305"/>
    </location>
</feature>
<proteinExistence type="predicted"/>
<dbReference type="AlphaFoldDB" id="A0A6A6HSW1"/>
<gene>
    <name evidence="2" type="ORF">BU26DRAFT_511874</name>
</gene>
<sequence>MHGVPASNNTSQTESTGNGTGRLSLNVGSSNHPEIHSGKAATSSSARPTKPLYFRNDWAAAITYRYRPTEAERAESRADPTMKDVLGKAEGWIQILYNNMMNVANCNNKPDSNELSMFKSTRLDKRAVEATCRAILVALIHRCVVGYCGPPDRNAPAREDRSLSCKERLIAVAAALRRDKRICKDVLFEDSKIILLVHGPNRVAKSKESQQKGNDKKKAAKVGQGMPVEQSKVDIPKTSKESPLSAGIPADPASPILSPVSHNAVGHDEGTTAKGPDHTPSPNPSPTAIRAPPSVPISTVSPSQSLTAPAISMVPTPSTTPTPSSTSTSSSVSKRPNPLFHPVFKKKRSDTEESEARQSVTCPPLGIARGSNHLFGKKRARDEDGVDAAPQAKKGMLEQKGEPEDTGRVDEW</sequence>
<keyword evidence="3" id="KW-1185">Reference proteome</keyword>
<dbReference type="OrthoDB" id="3801063at2759"/>
<feature type="region of interest" description="Disordered" evidence="1">
    <location>
        <begin position="1"/>
        <end position="48"/>
    </location>
</feature>
<feature type="compositionally biased region" description="Polar residues" evidence="1">
    <location>
        <begin position="1"/>
        <end position="32"/>
    </location>
</feature>
<accession>A0A6A6HSW1</accession>
<dbReference type="EMBL" id="ML987214">
    <property type="protein sequence ID" value="KAF2241097.1"/>
    <property type="molecule type" value="Genomic_DNA"/>
</dbReference>
<organism evidence="2 3">
    <name type="scientific">Trematosphaeria pertusa</name>
    <dbReference type="NCBI Taxonomy" id="390896"/>
    <lineage>
        <taxon>Eukaryota</taxon>
        <taxon>Fungi</taxon>
        <taxon>Dikarya</taxon>
        <taxon>Ascomycota</taxon>
        <taxon>Pezizomycotina</taxon>
        <taxon>Dothideomycetes</taxon>
        <taxon>Pleosporomycetidae</taxon>
        <taxon>Pleosporales</taxon>
        <taxon>Massarineae</taxon>
        <taxon>Trematosphaeriaceae</taxon>
        <taxon>Trematosphaeria</taxon>
    </lineage>
</organism>
<feature type="compositionally biased region" description="Basic and acidic residues" evidence="1">
    <location>
        <begin position="265"/>
        <end position="277"/>
    </location>
</feature>
<dbReference type="GeneID" id="54580666"/>
<feature type="compositionally biased region" description="Basic and acidic residues" evidence="1">
    <location>
        <begin position="231"/>
        <end position="240"/>
    </location>
</feature>
<evidence type="ECO:0000256" key="1">
    <source>
        <dbReference type="SAM" id="MobiDB-lite"/>
    </source>
</evidence>
<feature type="region of interest" description="Disordered" evidence="1">
    <location>
        <begin position="203"/>
        <end position="412"/>
    </location>
</feature>
<name>A0A6A6HSW1_9PLEO</name>
<feature type="compositionally biased region" description="Basic and acidic residues" evidence="1">
    <location>
        <begin position="205"/>
        <end position="217"/>
    </location>
</feature>
<protein>
    <submittedName>
        <fullName evidence="2">Uncharacterized protein</fullName>
    </submittedName>
</protein>
<evidence type="ECO:0000313" key="3">
    <source>
        <dbReference type="Proteomes" id="UP000800094"/>
    </source>
</evidence>